<accession>A0ABN7UHP6</accession>
<keyword evidence="2" id="KW-1185">Reference proteome</keyword>
<organism evidence="1 2">
    <name type="scientific">Gigaspora margarita</name>
    <dbReference type="NCBI Taxonomy" id="4874"/>
    <lineage>
        <taxon>Eukaryota</taxon>
        <taxon>Fungi</taxon>
        <taxon>Fungi incertae sedis</taxon>
        <taxon>Mucoromycota</taxon>
        <taxon>Glomeromycotina</taxon>
        <taxon>Glomeromycetes</taxon>
        <taxon>Diversisporales</taxon>
        <taxon>Gigasporaceae</taxon>
        <taxon>Gigaspora</taxon>
    </lineage>
</organism>
<dbReference type="Proteomes" id="UP000789901">
    <property type="component" value="Unassembled WGS sequence"/>
</dbReference>
<name>A0ABN7UHP6_GIGMA</name>
<dbReference type="SUPFAM" id="SSF47413">
    <property type="entry name" value="lambda repressor-like DNA-binding domains"/>
    <property type="match status" value="1"/>
</dbReference>
<sequence length="233" mass="27777">MKPFFVLKKRYNNNYQNIQEVEIEFETNERGNNKVVNLHAKQTNFLGIVNCHRIHLSEQEINHKPFPFPPEKELKEMCQKLSAPNYPYVNYVLPDNANSNERMKYSLCKTILRYQREKELSDPQLAKRLGVSKDKLIDILFAKVYNLELNELLTYFEILLIKTSESEKIKSLLDQNKTDYEIVYKETIDLTEEEIWRRDTRLAAQDKERNKEIAEWDRIQAQDDAKLNKNDDD</sequence>
<dbReference type="InterPro" id="IPR010982">
    <property type="entry name" value="Lambda_DNA-bd_dom_sf"/>
</dbReference>
<comment type="caution">
    <text evidence="1">The sequence shown here is derived from an EMBL/GenBank/DDBJ whole genome shotgun (WGS) entry which is preliminary data.</text>
</comment>
<protein>
    <submittedName>
        <fullName evidence="1">41290_t:CDS:1</fullName>
    </submittedName>
</protein>
<reference evidence="1 2" key="1">
    <citation type="submission" date="2021-06" db="EMBL/GenBank/DDBJ databases">
        <authorList>
            <person name="Kallberg Y."/>
            <person name="Tangrot J."/>
            <person name="Rosling A."/>
        </authorList>
    </citation>
    <scope>NUCLEOTIDE SEQUENCE [LARGE SCALE GENOMIC DNA]</scope>
    <source>
        <strain evidence="1 2">120-4 pot B 10/14</strain>
    </source>
</reference>
<proteinExistence type="predicted"/>
<dbReference type="Gene3D" id="1.10.260.40">
    <property type="entry name" value="lambda repressor-like DNA-binding domains"/>
    <property type="match status" value="1"/>
</dbReference>
<evidence type="ECO:0000313" key="2">
    <source>
        <dbReference type="Proteomes" id="UP000789901"/>
    </source>
</evidence>
<gene>
    <name evidence="1" type="ORF">GMARGA_LOCUS5957</name>
</gene>
<dbReference type="EMBL" id="CAJVQB010002617">
    <property type="protein sequence ID" value="CAG8581291.1"/>
    <property type="molecule type" value="Genomic_DNA"/>
</dbReference>
<evidence type="ECO:0000313" key="1">
    <source>
        <dbReference type="EMBL" id="CAG8581291.1"/>
    </source>
</evidence>